<protein>
    <recommendedName>
        <fullName evidence="1">DUF397 domain-containing protein</fullName>
    </recommendedName>
</protein>
<proteinExistence type="predicted"/>
<evidence type="ECO:0000259" key="1">
    <source>
        <dbReference type="Pfam" id="PF04149"/>
    </source>
</evidence>
<evidence type="ECO:0000313" key="3">
    <source>
        <dbReference type="Proteomes" id="UP001165143"/>
    </source>
</evidence>
<sequence>MARTQDPSGTGLLSSGAAWVKSSYSDASGNGDCIEVCTDFATTHDTIGIRDSKDPHGPRLHVTPDAWSAFLTATTTGEFRTA</sequence>
<reference evidence="2" key="1">
    <citation type="submission" date="2023-02" db="EMBL/GenBank/DDBJ databases">
        <title>Kitasatospora phosalacinea NBRC 14362.</title>
        <authorList>
            <person name="Ichikawa N."/>
            <person name="Sato H."/>
            <person name="Tonouchi N."/>
        </authorList>
    </citation>
    <scope>NUCLEOTIDE SEQUENCE</scope>
    <source>
        <strain evidence="2">NBRC 14362</strain>
    </source>
</reference>
<dbReference type="InterPro" id="IPR007278">
    <property type="entry name" value="DUF397"/>
</dbReference>
<name>A0A9W6UNK4_9ACTN</name>
<evidence type="ECO:0000313" key="2">
    <source>
        <dbReference type="EMBL" id="GLW53625.1"/>
    </source>
</evidence>
<accession>A0A9W6UNK4</accession>
<dbReference type="RefSeq" id="WP_033256180.1">
    <property type="nucleotide sequence ID" value="NZ_BSRX01000007.1"/>
</dbReference>
<dbReference type="Pfam" id="PF04149">
    <property type="entry name" value="DUF397"/>
    <property type="match status" value="1"/>
</dbReference>
<feature type="domain" description="DUF397" evidence="1">
    <location>
        <begin position="17"/>
        <end position="73"/>
    </location>
</feature>
<dbReference type="EMBL" id="BSRX01000007">
    <property type="protein sequence ID" value="GLW53625.1"/>
    <property type="molecule type" value="Genomic_DNA"/>
</dbReference>
<organism evidence="2 3">
    <name type="scientific">Kitasatospora phosalacinea</name>
    <dbReference type="NCBI Taxonomy" id="2065"/>
    <lineage>
        <taxon>Bacteria</taxon>
        <taxon>Bacillati</taxon>
        <taxon>Actinomycetota</taxon>
        <taxon>Actinomycetes</taxon>
        <taxon>Kitasatosporales</taxon>
        <taxon>Streptomycetaceae</taxon>
        <taxon>Kitasatospora</taxon>
    </lineage>
</organism>
<dbReference type="Proteomes" id="UP001165143">
    <property type="component" value="Unassembled WGS sequence"/>
</dbReference>
<gene>
    <name evidence="2" type="ORF">Kpho01_16360</name>
</gene>
<dbReference type="OrthoDB" id="3873346at2"/>
<comment type="caution">
    <text evidence="2">The sequence shown here is derived from an EMBL/GenBank/DDBJ whole genome shotgun (WGS) entry which is preliminary data.</text>
</comment>
<dbReference type="AlphaFoldDB" id="A0A9W6UNK4"/>